<accession>A0ABQ2EWK9</accession>
<protein>
    <submittedName>
        <fullName evidence="3">Gluconate 5-dehydrogenase</fullName>
    </submittedName>
</protein>
<name>A0ABQ2EWK9_9ACTN</name>
<organism evidence="3 4">
    <name type="scientific">Streptomyces camponoticapitis</name>
    <dbReference type="NCBI Taxonomy" id="1616125"/>
    <lineage>
        <taxon>Bacteria</taxon>
        <taxon>Bacillati</taxon>
        <taxon>Actinomycetota</taxon>
        <taxon>Actinomycetes</taxon>
        <taxon>Kitasatosporales</taxon>
        <taxon>Streptomycetaceae</taxon>
        <taxon>Streptomyces</taxon>
    </lineage>
</organism>
<sequence>MTDNTLDGLPTHPLAGKTAVITGGGRGIGASTALLLARAGARLALVGRREESMKALADSLPGVTVVISADLSRPEAPEAVWEALIAQLGQVDVLVNNAGQLGSLTPAQNMTAEEADALWALNTRAPLLLGAKAAAHMATVGGGSIVNVTSAVGSDRSMANVSLYATTKGAVDALTLALAAEWGPANVRVNAVRPAVARTDFSRAVTENPALEEMLTKEYVLGRLGEPEDIAQAILFFASPASSYVTGQLLSVDGGWGSVHARG</sequence>
<dbReference type="InterPro" id="IPR036291">
    <property type="entry name" value="NAD(P)-bd_dom_sf"/>
</dbReference>
<dbReference type="Gene3D" id="3.40.50.720">
    <property type="entry name" value="NAD(P)-binding Rossmann-like Domain"/>
    <property type="match status" value="1"/>
</dbReference>
<dbReference type="Pfam" id="PF13561">
    <property type="entry name" value="adh_short_C2"/>
    <property type="match status" value="1"/>
</dbReference>
<dbReference type="EMBL" id="BMMV01000036">
    <property type="protein sequence ID" value="GGK28376.1"/>
    <property type="molecule type" value="Genomic_DNA"/>
</dbReference>
<dbReference type="InterPro" id="IPR020904">
    <property type="entry name" value="Sc_DH/Rdtase_CS"/>
</dbReference>
<dbReference type="NCBIfam" id="NF005559">
    <property type="entry name" value="PRK07231.1"/>
    <property type="match status" value="1"/>
</dbReference>
<evidence type="ECO:0000313" key="3">
    <source>
        <dbReference type="EMBL" id="GGK28376.1"/>
    </source>
</evidence>
<dbReference type="PANTHER" id="PTHR43639:SF1">
    <property type="entry name" value="SHORT-CHAIN DEHYDROGENASE_REDUCTASE FAMILY PROTEIN"/>
    <property type="match status" value="1"/>
</dbReference>
<dbReference type="Proteomes" id="UP000660265">
    <property type="component" value="Unassembled WGS sequence"/>
</dbReference>
<dbReference type="PRINTS" id="PR00081">
    <property type="entry name" value="GDHRDH"/>
</dbReference>
<dbReference type="PANTHER" id="PTHR43639">
    <property type="entry name" value="OXIDOREDUCTASE, SHORT-CHAIN DEHYDROGENASE/REDUCTASE FAMILY (AFU_ORTHOLOGUE AFUA_5G02870)"/>
    <property type="match status" value="1"/>
</dbReference>
<dbReference type="PROSITE" id="PS00061">
    <property type="entry name" value="ADH_SHORT"/>
    <property type="match status" value="1"/>
</dbReference>
<dbReference type="PRINTS" id="PR00080">
    <property type="entry name" value="SDRFAMILY"/>
</dbReference>
<comment type="caution">
    <text evidence="3">The sequence shown here is derived from an EMBL/GenBank/DDBJ whole genome shotgun (WGS) entry which is preliminary data.</text>
</comment>
<gene>
    <name evidence="3" type="ORF">GCM10011583_70460</name>
</gene>
<evidence type="ECO:0000313" key="4">
    <source>
        <dbReference type="Proteomes" id="UP000660265"/>
    </source>
</evidence>
<dbReference type="RefSeq" id="WP_189111659.1">
    <property type="nucleotide sequence ID" value="NZ_BMMV01000036.1"/>
</dbReference>
<keyword evidence="4" id="KW-1185">Reference proteome</keyword>
<dbReference type="InterPro" id="IPR002347">
    <property type="entry name" value="SDR_fam"/>
</dbReference>
<keyword evidence="2" id="KW-0560">Oxidoreductase</keyword>
<proteinExistence type="inferred from homology"/>
<comment type="similarity">
    <text evidence="1">Belongs to the short-chain dehydrogenases/reductases (SDR) family.</text>
</comment>
<dbReference type="SUPFAM" id="SSF51735">
    <property type="entry name" value="NAD(P)-binding Rossmann-fold domains"/>
    <property type="match status" value="1"/>
</dbReference>
<dbReference type="CDD" id="cd05233">
    <property type="entry name" value="SDR_c"/>
    <property type="match status" value="1"/>
</dbReference>
<reference evidence="4" key="1">
    <citation type="journal article" date="2019" name="Int. J. Syst. Evol. Microbiol.">
        <title>The Global Catalogue of Microorganisms (GCM) 10K type strain sequencing project: providing services to taxonomists for standard genome sequencing and annotation.</title>
        <authorList>
            <consortium name="The Broad Institute Genomics Platform"/>
            <consortium name="The Broad Institute Genome Sequencing Center for Infectious Disease"/>
            <person name="Wu L."/>
            <person name="Ma J."/>
        </authorList>
    </citation>
    <scope>NUCLEOTIDE SEQUENCE [LARGE SCALE GENOMIC DNA]</scope>
    <source>
        <strain evidence="4">CGMCC 4.7275</strain>
    </source>
</reference>
<evidence type="ECO:0000256" key="2">
    <source>
        <dbReference type="ARBA" id="ARBA00023002"/>
    </source>
</evidence>
<evidence type="ECO:0000256" key="1">
    <source>
        <dbReference type="ARBA" id="ARBA00006484"/>
    </source>
</evidence>